<evidence type="ECO:0000259" key="1">
    <source>
        <dbReference type="Pfam" id="PF05368"/>
    </source>
</evidence>
<dbReference type="Pfam" id="PF05368">
    <property type="entry name" value="NmrA"/>
    <property type="match status" value="1"/>
</dbReference>
<dbReference type="GeneID" id="11513868"/>
<dbReference type="AlphaFoldDB" id="G2QL88"/>
<keyword evidence="3" id="KW-1185">Reference proteome</keyword>
<dbReference type="InterPro" id="IPR036291">
    <property type="entry name" value="NAD(P)-bd_dom_sf"/>
</dbReference>
<dbReference type="RefSeq" id="XP_003665965.1">
    <property type="nucleotide sequence ID" value="XM_003665917.1"/>
</dbReference>
<feature type="domain" description="NmrA-like" evidence="1">
    <location>
        <begin position="2"/>
        <end position="49"/>
    </location>
</feature>
<gene>
    <name evidence="2" type="ORF">MYCTH_2129843</name>
</gene>
<evidence type="ECO:0000313" key="2">
    <source>
        <dbReference type="EMBL" id="AEO60720.1"/>
    </source>
</evidence>
<dbReference type="VEuPathDB" id="FungiDB:MYCTH_2129843"/>
<dbReference type="InterPro" id="IPR008030">
    <property type="entry name" value="NmrA-like"/>
</dbReference>
<dbReference type="Gene3D" id="3.40.50.720">
    <property type="entry name" value="NAD(P)-binding Rossmann-like Domain"/>
    <property type="match status" value="1"/>
</dbReference>
<proteinExistence type="predicted"/>
<dbReference type="Proteomes" id="UP000007322">
    <property type="component" value="Chromosome 6"/>
</dbReference>
<accession>G2QL88</accession>
<reference evidence="2 3" key="1">
    <citation type="journal article" date="2011" name="Nat. Biotechnol.">
        <title>Comparative genomic analysis of the thermophilic biomass-degrading fungi Myceliophthora thermophila and Thielavia terrestris.</title>
        <authorList>
            <person name="Berka R.M."/>
            <person name="Grigoriev I.V."/>
            <person name="Otillar R."/>
            <person name="Salamov A."/>
            <person name="Grimwood J."/>
            <person name="Reid I."/>
            <person name="Ishmael N."/>
            <person name="John T."/>
            <person name="Darmond C."/>
            <person name="Moisan M.-C."/>
            <person name="Henrissat B."/>
            <person name="Coutinho P.M."/>
            <person name="Lombard V."/>
            <person name="Natvig D.O."/>
            <person name="Lindquist E."/>
            <person name="Schmutz J."/>
            <person name="Lucas S."/>
            <person name="Harris P."/>
            <person name="Powlowski J."/>
            <person name="Bellemare A."/>
            <person name="Taylor D."/>
            <person name="Butler G."/>
            <person name="de Vries R.P."/>
            <person name="Allijn I.E."/>
            <person name="van den Brink J."/>
            <person name="Ushinsky S."/>
            <person name="Storms R."/>
            <person name="Powell A.J."/>
            <person name="Paulsen I.T."/>
            <person name="Elbourne L.D.H."/>
            <person name="Baker S.E."/>
            <person name="Magnuson J."/>
            <person name="LaBoissiere S."/>
            <person name="Clutterbuck A.J."/>
            <person name="Martinez D."/>
            <person name="Wogulis M."/>
            <person name="de Leon A.L."/>
            <person name="Rey M.W."/>
            <person name="Tsang A."/>
        </authorList>
    </citation>
    <scope>NUCLEOTIDE SEQUENCE [LARGE SCALE GENOMIC DNA]</scope>
    <source>
        <strain evidence="3">ATCC 42464 / BCRC 31852 / DSM 1799</strain>
    </source>
</reference>
<dbReference type="InParanoid" id="G2QL88"/>
<protein>
    <recommendedName>
        <fullName evidence="1">NmrA-like domain-containing protein</fullName>
    </recommendedName>
</protein>
<dbReference type="EMBL" id="CP003007">
    <property type="protein sequence ID" value="AEO60720.1"/>
    <property type="molecule type" value="Genomic_DNA"/>
</dbReference>
<sequence>MSQVLAIVGATGQQGGSVANFVLSDPVLSTRYKVRALMRDTTKPAAEALVPGAPSSAAGAGARFVFAATRTVYDEQVKERELRQSKDLADDDYCMHFIE</sequence>
<dbReference type="KEGG" id="mtm:MYCTH_2129843"/>
<name>G2QL88_THET4</name>
<organism evidence="2 3">
    <name type="scientific">Thermothelomyces thermophilus (strain ATCC 42464 / BCRC 31852 / DSM 1799)</name>
    <name type="common">Sporotrichum thermophile</name>
    <dbReference type="NCBI Taxonomy" id="573729"/>
    <lineage>
        <taxon>Eukaryota</taxon>
        <taxon>Fungi</taxon>
        <taxon>Dikarya</taxon>
        <taxon>Ascomycota</taxon>
        <taxon>Pezizomycotina</taxon>
        <taxon>Sordariomycetes</taxon>
        <taxon>Sordariomycetidae</taxon>
        <taxon>Sordariales</taxon>
        <taxon>Chaetomiaceae</taxon>
        <taxon>Thermothelomyces</taxon>
    </lineage>
</organism>
<dbReference type="STRING" id="573729.G2QL88"/>
<dbReference type="SUPFAM" id="SSF51735">
    <property type="entry name" value="NAD(P)-binding Rossmann-fold domains"/>
    <property type="match status" value="1"/>
</dbReference>
<dbReference type="OrthoDB" id="300709at2759"/>
<evidence type="ECO:0000313" key="3">
    <source>
        <dbReference type="Proteomes" id="UP000007322"/>
    </source>
</evidence>
<dbReference type="eggNOG" id="ENOG502QQEA">
    <property type="taxonomic scope" value="Eukaryota"/>
</dbReference>
<dbReference type="HOGENOM" id="CLU_164948_0_0_1"/>